<dbReference type="Proteomes" id="UP001165080">
    <property type="component" value="Unassembled WGS sequence"/>
</dbReference>
<keyword evidence="3" id="KW-1185">Reference proteome</keyword>
<feature type="compositionally biased region" description="Polar residues" evidence="1">
    <location>
        <begin position="95"/>
        <end position="104"/>
    </location>
</feature>
<comment type="caution">
    <text evidence="2">The sequence shown here is derived from an EMBL/GenBank/DDBJ whole genome shotgun (WGS) entry which is preliminary data.</text>
</comment>
<sequence>MAVTRQSAAAGLLQKGRLHSHVGCCSCNFNTSTSFDLLPVFMLPVAAVMVVPGAAQHSAVLRCCGVTAAAWPSKAAASRLPSHAQPPDRRAAASGQRTLISGNG</sequence>
<protein>
    <submittedName>
        <fullName evidence="2">Uncharacterized protein</fullName>
    </submittedName>
</protein>
<name>A0A9W6BAU5_9CHLO</name>
<evidence type="ECO:0000313" key="3">
    <source>
        <dbReference type="Proteomes" id="UP001165080"/>
    </source>
</evidence>
<reference evidence="2 3" key="1">
    <citation type="journal article" date="2023" name="Commun. Biol.">
        <title>Reorganization of the ancestral sex-determining regions during the evolution of trioecy in Pleodorina starrii.</title>
        <authorList>
            <person name="Takahashi K."/>
            <person name="Suzuki S."/>
            <person name="Kawai-Toyooka H."/>
            <person name="Yamamoto K."/>
            <person name="Hamaji T."/>
            <person name="Ootsuki R."/>
            <person name="Yamaguchi H."/>
            <person name="Kawachi M."/>
            <person name="Higashiyama T."/>
            <person name="Nozaki H."/>
        </authorList>
    </citation>
    <scope>NUCLEOTIDE SEQUENCE [LARGE SCALE GENOMIC DNA]</scope>
    <source>
        <strain evidence="2 3">NIES-4479</strain>
    </source>
</reference>
<proteinExistence type="predicted"/>
<dbReference type="AlphaFoldDB" id="A0A9W6BAU5"/>
<evidence type="ECO:0000313" key="2">
    <source>
        <dbReference type="EMBL" id="GLC48649.1"/>
    </source>
</evidence>
<gene>
    <name evidence="2" type="primary">PLEST011580</name>
    <name evidence="2" type="ORF">PLESTB_000121400</name>
</gene>
<accession>A0A9W6BAU5</accession>
<organism evidence="2 3">
    <name type="scientific">Pleodorina starrii</name>
    <dbReference type="NCBI Taxonomy" id="330485"/>
    <lineage>
        <taxon>Eukaryota</taxon>
        <taxon>Viridiplantae</taxon>
        <taxon>Chlorophyta</taxon>
        <taxon>core chlorophytes</taxon>
        <taxon>Chlorophyceae</taxon>
        <taxon>CS clade</taxon>
        <taxon>Chlamydomonadales</taxon>
        <taxon>Volvocaceae</taxon>
        <taxon>Pleodorina</taxon>
    </lineage>
</organism>
<feature type="region of interest" description="Disordered" evidence="1">
    <location>
        <begin position="77"/>
        <end position="104"/>
    </location>
</feature>
<dbReference type="EMBL" id="BRXU01000001">
    <property type="protein sequence ID" value="GLC48649.1"/>
    <property type="molecule type" value="Genomic_DNA"/>
</dbReference>
<evidence type="ECO:0000256" key="1">
    <source>
        <dbReference type="SAM" id="MobiDB-lite"/>
    </source>
</evidence>